<protein>
    <submittedName>
        <fullName evidence="1">Uncharacterized protein</fullName>
    </submittedName>
</protein>
<organism evidence="1 2">
    <name type="scientific">Mucilaginibacter xinganensis</name>
    <dbReference type="NCBI Taxonomy" id="1234841"/>
    <lineage>
        <taxon>Bacteria</taxon>
        <taxon>Pseudomonadati</taxon>
        <taxon>Bacteroidota</taxon>
        <taxon>Sphingobacteriia</taxon>
        <taxon>Sphingobacteriales</taxon>
        <taxon>Sphingobacteriaceae</taxon>
        <taxon>Mucilaginibacter</taxon>
    </lineage>
</organism>
<name>A0A223NZC7_9SPHI</name>
<dbReference type="Proteomes" id="UP000215002">
    <property type="component" value="Chromosome"/>
</dbReference>
<dbReference type="AlphaFoldDB" id="A0A223NZC7"/>
<gene>
    <name evidence="1" type="ORF">MuYL_3245</name>
</gene>
<proteinExistence type="predicted"/>
<reference evidence="1 2" key="1">
    <citation type="submission" date="2017-08" db="EMBL/GenBank/DDBJ databases">
        <title>Complete genome sequence of Mucilaginibacter sp. strain BJC16-A31.</title>
        <authorList>
            <consortium name="Henan University of Science and Technology"/>
            <person name="You X."/>
        </authorList>
    </citation>
    <scope>NUCLEOTIDE SEQUENCE [LARGE SCALE GENOMIC DNA]</scope>
    <source>
        <strain evidence="1 2">BJC16-A31</strain>
    </source>
</reference>
<accession>A0A223NZC7</accession>
<evidence type="ECO:0000313" key="1">
    <source>
        <dbReference type="EMBL" id="ASU35130.1"/>
    </source>
</evidence>
<dbReference type="EMBL" id="CP022743">
    <property type="protein sequence ID" value="ASU35130.1"/>
    <property type="molecule type" value="Genomic_DNA"/>
</dbReference>
<dbReference type="KEGG" id="muc:MuYL_3245"/>
<keyword evidence="2" id="KW-1185">Reference proteome</keyword>
<sequence length="71" mass="8129">MLNVYTAFMSLLSKNVLTEGLTSVIETYNFWLLLCALTEQLKVSEKAATFNKTKLNLLRGVLTNFIFFDFV</sequence>
<evidence type="ECO:0000313" key="2">
    <source>
        <dbReference type="Proteomes" id="UP000215002"/>
    </source>
</evidence>